<reference evidence="1 2" key="1">
    <citation type="journal article" date="2018" name="Mol. Genet. Genomics">
        <title>The red deer Cervus elaphus genome CerEla1.0: sequencing, annotating, genes, and chromosomes.</title>
        <authorList>
            <person name="Bana N.A."/>
            <person name="Nyiri A."/>
            <person name="Nagy J."/>
            <person name="Frank K."/>
            <person name="Nagy T."/>
            <person name="Steger V."/>
            <person name="Schiller M."/>
            <person name="Lakatos P."/>
            <person name="Sugar L."/>
            <person name="Horn P."/>
            <person name="Barta E."/>
            <person name="Orosz L."/>
        </authorList>
    </citation>
    <scope>NUCLEOTIDE SEQUENCE [LARGE SCALE GENOMIC DNA]</scope>
    <source>
        <strain evidence="1">Hungarian</strain>
    </source>
</reference>
<dbReference type="AlphaFoldDB" id="A0A212C9H2"/>
<gene>
    <name evidence="1" type="ORF">Celaphus_00010200</name>
</gene>
<feature type="non-terminal residue" evidence="1">
    <location>
        <position position="1"/>
    </location>
</feature>
<accession>A0A212C9H2</accession>
<name>A0A212C9H2_CEREH</name>
<dbReference type="EMBL" id="MKHE01000024">
    <property type="protein sequence ID" value="OWK02625.1"/>
    <property type="molecule type" value="Genomic_DNA"/>
</dbReference>
<evidence type="ECO:0000313" key="1">
    <source>
        <dbReference type="EMBL" id="OWK02625.1"/>
    </source>
</evidence>
<evidence type="ECO:0000313" key="2">
    <source>
        <dbReference type="Proteomes" id="UP000242450"/>
    </source>
</evidence>
<organism evidence="1 2">
    <name type="scientific">Cervus elaphus hippelaphus</name>
    <name type="common">European red deer</name>
    <dbReference type="NCBI Taxonomy" id="46360"/>
    <lineage>
        <taxon>Eukaryota</taxon>
        <taxon>Metazoa</taxon>
        <taxon>Chordata</taxon>
        <taxon>Craniata</taxon>
        <taxon>Vertebrata</taxon>
        <taxon>Euteleostomi</taxon>
        <taxon>Mammalia</taxon>
        <taxon>Eutheria</taxon>
        <taxon>Laurasiatheria</taxon>
        <taxon>Artiodactyla</taxon>
        <taxon>Ruminantia</taxon>
        <taxon>Pecora</taxon>
        <taxon>Cervidae</taxon>
        <taxon>Cervinae</taxon>
        <taxon>Cervus</taxon>
    </lineage>
</organism>
<sequence length="65" mass="7217">RRLTRRGSKLVASSCSGKLRLVPEVAPGSGHFLMNTHLDRWSMLTRLENTKGRRLAVFIPCAPGL</sequence>
<proteinExistence type="predicted"/>
<protein>
    <submittedName>
        <fullName evidence="1">Uncharacterized protein</fullName>
    </submittedName>
</protein>
<feature type="non-terminal residue" evidence="1">
    <location>
        <position position="65"/>
    </location>
</feature>
<dbReference type="Proteomes" id="UP000242450">
    <property type="component" value="Chromosome 24"/>
</dbReference>
<comment type="caution">
    <text evidence="1">The sequence shown here is derived from an EMBL/GenBank/DDBJ whole genome shotgun (WGS) entry which is preliminary data.</text>
</comment>
<keyword evidence="2" id="KW-1185">Reference proteome</keyword>